<gene>
    <name evidence="1" type="ORF">C4541_05570</name>
</gene>
<dbReference type="Proteomes" id="UP000266426">
    <property type="component" value="Unassembled WGS sequence"/>
</dbReference>
<organism evidence="1 2">
    <name type="scientific">Candidatus Auribacter fodinae</name>
    <dbReference type="NCBI Taxonomy" id="2093366"/>
    <lineage>
        <taxon>Bacteria</taxon>
        <taxon>Pseudomonadati</taxon>
        <taxon>Candidatus Auribacterota</taxon>
        <taxon>Candidatus Auribacteria</taxon>
        <taxon>Candidatus Auribacterales</taxon>
        <taxon>Candidatus Auribacteraceae</taxon>
        <taxon>Candidatus Auribacter</taxon>
    </lineage>
</organism>
<comment type="caution">
    <text evidence="1">The sequence shown here is derived from an EMBL/GenBank/DDBJ whole genome shotgun (WGS) entry which is preliminary data.</text>
</comment>
<proteinExistence type="predicted"/>
<name>A0A3A4R0S1_9BACT</name>
<dbReference type="AlphaFoldDB" id="A0A3A4R0S1"/>
<reference evidence="1 2" key="1">
    <citation type="journal article" date="2017" name="ISME J.">
        <title>Energy and carbon metabolisms in a deep terrestrial subsurface fluid microbial community.</title>
        <authorList>
            <person name="Momper L."/>
            <person name="Jungbluth S.P."/>
            <person name="Lee M.D."/>
            <person name="Amend J.P."/>
        </authorList>
    </citation>
    <scope>NUCLEOTIDE SEQUENCE [LARGE SCALE GENOMIC DNA]</scope>
    <source>
        <strain evidence="1">SURF_26</strain>
    </source>
</reference>
<evidence type="ECO:0000313" key="2">
    <source>
        <dbReference type="Proteomes" id="UP000266426"/>
    </source>
</evidence>
<sequence>MSLYTSSKTQHIDHLISEFNRYKKFSTGMNREFIFTTFFEKLVKILGWDPWNSAEYVPFTLTLSHEVHYGARLLLPNGEYILAVVLDEAEIYSENDLKTRNVDMSFAVREAFMDLNERFSDEVKFIWFTSFSRNYIYHYPEETPLIYFEAVSNEFDKLRKNIFTRSCLPLIRYRTAMETGMNLALWLHKWETRLAGNGTHDDVKNLLDFLIALTFLSRSRIQIADKDLLENLLNKYLLSIRQQFILEVDFRAVVPQIIKRYRSEYNFNFYPDMPCLGYIKNDELVKLVEEIVCHSTTAFSLESVGLAYHLLQNQVLFNHVMERKNHPHKITKIPVFHKIVEMEPASEQTMLKRSILVDGNDIGLVLGTYDTLERLYWAINEQRSRTKIKREVYDNCDLFGKREIITMDDGVDMINIPCQIIEHNLRIAHCPLLHKRLVTVLLIKKIIQSIEKNNILHIRFPSKISFV</sequence>
<protein>
    <submittedName>
        <fullName evidence="1">Uncharacterized protein</fullName>
    </submittedName>
</protein>
<dbReference type="EMBL" id="QZJZ01000044">
    <property type="protein sequence ID" value="RJP59695.1"/>
    <property type="molecule type" value="Genomic_DNA"/>
</dbReference>
<accession>A0A3A4R0S1</accession>
<evidence type="ECO:0000313" key="1">
    <source>
        <dbReference type="EMBL" id="RJP59695.1"/>
    </source>
</evidence>